<reference evidence="3" key="1">
    <citation type="journal article" date="2019" name="Int. J. Syst. Evol. Microbiol.">
        <title>The Global Catalogue of Microorganisms (GCM) 10K type strain sequencing project: providing services to taxonomists for standard genome sequencing and annotation.</title>
        <authorList>
            <consortium name="The Broad Institute Genomics Platform"/>
            <consortium name="The Broad Institute Genome Sequencing Center for Infectious Disease"/>
            <person name="Wu L."/>
            <person name="Ma J."/>
        </authorList>
    </citation>
    <scope>NUCLEOTIDE SEQUENCE [LARGE SCALE GENOMIC DNA]</scope>
    <source>
        <strain evidence="3">JCM 19134</strain>
    </source>
</reference>
<dbReference type="AlphaFoldDB" id="A0AAV3UAH1"/>
<dbReference type="RefSeq" id="WP_345428404.1">
    <property type="nucleotide sequence ID" value="NZ_AP031496.1"/>
</dbReference>
<evidence type="ECO:0000313" key="2">
    <source>
        <dbReference type="EMBL" id="GAA4962301.1"/>
    </source>
</evidence>
<dbReference type="Pfam" id="PF08808">
    <property type="entry name" value="RES"/>
    <property type="match status" value="1"/>
</dbReference>
<evidence type="ECO:0000313" key="3">
    <source>
        <dbReference type="Proteomes" id="UP001409585"/>
    </source>
</evidence>
<proteinExistence type="predicted"/>
<dbReference type="EMBL" id="BAABLX010000080">
    <property type="protein sequence ID" value="GAA4962301.1"/>
    <property type="molecule type" value="Genomic_DNA"/>
</dbReference>
<feature type="domain" description="RES" evidence="1">
    <location>
        <begin position="37"/>
        <end position="188"/>
    </location>
</feature>
<sequence length="220" mass="24530">MPPHSSKAKFPEPPGIEALREIPVETQTLAAGTTVARLFFAAGDYPSTWDAFRHYGPSASRFDHHLPDDDGLPQVQERGVMYLAAGSESIPTCLAEVFQATRIIDRYSRDPILAGFELRDSLTLLSLRGTFATAIGASTAIHSGQRPRARRWAQQLYLAYPKVDGILYCSSMYGNEPAIALFERGQRAIPKRPIFHRELKDPVMANILTETAKKIRYELI</sequence>
<dbReference type="InterPro" id="IPR014914">
    <property type="entry name" value="RES_dom"/>
</dbReference>
<gene>
    <name evidence="2" type="ORF">GCM10025791_50010</name>
</gene>
<dbReference type="Proteomes" id="UP001409585">
    <property type="component" value="Unassembled WGS sequence"/>
</dbReference>
<name>A0AAV3UAH1_9ALTE</name>
<organism evidence="2 3">
    <name type="scientific">Halioxenophilus aromaticivorans</name>
    <dbReference type="NCBI Taxonomy" id="1306992"/>
    <lineage>
        <taxon>Bacteria</taxon>
        <taxon>Pseudomonadati</taxon>
        <taxon>Pseudomonadota</taxon>
        <taxon>Gammaproteobacteria</taxon>
        <taxon>Alteromonadales</taxon>
        <taxon>Alteromonadaceae</taxon>
        <taxon>Halioxenophilus</taxon>
    </lineage>
</organism>
<keyword evidence="3" id="KW-1185">Reference proteome</keyword>
<protein>
    <submittedName>
        <fullName evidence="2">RES family NAD+ phosphorylase</fullName>
    </submittedName>
</protein>
<accession>A0AAV3UAH1</accession>
<comment type="caution">
    <text evidence="2">The sequence shown here is derived from an EMBL/GenBank/DDBJ whole genome shotgun (WGS) entry which is preliminary data.</text>
</comment>
<evidence type="ECO:0000259" key="1">
    <source>
        <dbReference type="Pfam" id="PF08808"/>
    </source>
</evidence>